<name>L8H1G7_ACACF</name>
<dbReference type="RefSeq" id="XP_004341126.1">
    <property type="nucleotide sequence ID" value="XM_004341078.1"/>
</dbReference>
<keyword evidence="3" id="KW-1185">Reference proteome</keyword>
<proteinExistence type="predicted"/>
<accession>L8H1G7</accession>
<gene>
    <name evidence="2" type="ORF">ACA1_236300</name>
</gene>
<dbReference type="KEGG" id="acan:ACA1_236300"/>
<dbReference type="GeneID" id="14919832"/>
<feature type="compositionally biased region" description="Low complexity" evidence="1">
    <location>
        <begin position="90"/>
        <end position="103"/>
    </location>
</feature>
<feature type="compositionally biased region" description="Basic and acidic residues" evidence="1">
    <location>
        <begin position="123"/>
        <end position="140"/>
    </location>
</feature>
<dbReference type="Proteomes" id="UP000011083">
    <property type="component" value="Unassembled WGS sequence"/>
</dbReference>
<evidence type="ECO:0000313" key="2">
    <source>
        <dbReference type="EMBL" id="ELR19062.1"/>
    </source>
</evidence>
<dbReference type="EMBL" id="KB007939">
    <property type="protein sequence ID" value="ELR19062.1"/>
    <property type="molecule type" value="Genomic_DNA"/>
</dbReference>
<dbReference type="VEuPathDB" id="AmoebaDB:ACA1_236300"/>
<dbReference type="AlphaFoldDB" id="L8H1G7"/>
<evidence type="ECO:0000256" key="1">
    <source>
        <dbReference type="SAM" id="MobiDB-lite"/>
    </source>
</evidence>
<feature type="region of interest" description="Disordered" evidence="1">
    <location>
        <begin position="88"/>
        <end position="140"/>
    </location>
</feature>
<evidence type="ECO:0000313" key="3">
    <source>
        <dbReference type="Proteomes" id="UP000011083"/>
    </source>
</evidence>
<sequence>MFGRKKEKEKEKQTAPAVSWEQQLAASGLMGLLSGGQAQQASFLVTGESVDVHVAPPPQATEKVSAVEKGEGKKLKSTIQGFNRQAISRPAAAQAPTGQTAAAAEEKQPLSGGLLGAPAPDSKGLERMKSREDLLAEKERAAKLERERALRERMQRKEEL</sequence>
<protein>
    <submittedName>
        <fullName evidence="2">Uncharacterized protein</fullName>
    </submittedName>
</protein>
<reference evidence="2 3" key="1">
    <citation type="journal article" date="2013" name="Genome Biol.">
        <title>Genome of Acanthamoeba castellanii highlights extensive lateral gene transfer and early evolution of tyrosine kinase signaling.</title>
        <authorList>
            <person name="Clarke M."/>
            <person name="Lohan A.J."/>
            <person name="Liu B."/>
            <person name="Lagkouvardos I."/>
            <person name="Roy S."/>
            <person name="Zafar N."/>
            <person name="Bertelli C."/>
            <person name="Schilde C."/>
            <person name="Kianianmomeni A."/>
            <person name="Burglin T.R."/>
            <person name="Frech C."/>
            <person name="Turcotte B."/>
            <person name="Kopec K.O."/>
            <person name="Synnott J.M."/>
            <person name="Choo C."/>
            <person name="Paponov I."/>
            <person name="Finkler A."/>
            <person name="Soon Heng Tan C."/>
            <person name="Hutchins A.P."/>
            <person name="Weinmeier T."/>
            <person name="Rattei T."/>
            <person name="Chu J.S."/>
            <person name="Gimenez G."/>
            <person name="Irimia M."/>
            <person name="Rigden D.J."/>
            <person name="Fitzpatrick D.A."/>
            <person name="Lorenzo-Morales J."/>
            <person name="Bateman A."/>
            <person name="Chiu C.H."/>
            <person name="Tang P."/>
            <person name="Hegemann P."/>
            <person name="Fromm H."/>
            <person name="Raoult D."/>
            <person name="Greub G."/>
            <person name="Miranda-Saavedra D."/>
            <person name="Chen N."/>
            <person name="Nash P."/>
            <person name="Ginger M.L."/>
            <person name="Horn M."/>
            <person name="Schaap P."/>
            <person name="Caler L."/>
            <person name="Loftus B."/>
        </authorList>
    </citation>
    <scope>NUCLEOTIDE SEQUENCE [LARGE SCALE GENOMIC DNA]</scope>
    <source>
        <strain evidence="2 3">Neff</strain>
    </source>
</reference>
<organism evidence="2 3">
    <name type="scientific">Acanthamoeba castellanii (strain ATCC 30010 / Neff)</name>
    <dbReference type="NCBI Taxonomy" id="1257118"/>
    <lineage>
        <taxon>Eukaryota</taxon>
        <taxon>Amoebozoa</taxon>
        <taxon>Discosea</taxon>
        <taxon>Longamoebia</taxon>
        <taxon>Centramoebida</taxon>
        <taxon>Acanthamoebidae</taxon>
        <taxon>Acanthamoeba</taxon>
    </lineage>
</organism>